<feature type="domain" description="PB1-like" evidence="2">
    <location>
        <begin position="22"/>
        <end position="91"/>
    </location>
</feature>
<dbReference type="EMBL" id="JBEDUW010000005">
    <property type="protein sequence ID" value="KAK9927627.1"/>
    <property type="molecule type" value="Genomic_DNA"/>
</dbReference>
<gene>
    <name evidence="3" type="ORF">M0R45_024803</name>
</gene>
<feature type="compositionally biased region" description="Acidic residues" evidence="1">
    <location>
        <begin position="224"/>
        <end position="233"/>
    </location>
</feature>
<evidence type="ECO:0000313" key="3">
    <source>
        <dbReference type="EMBL" id="KAK9927627.1"/>
    </source>
</evidence>
<accession>A0AAW1WTK0</accession>
<organism evidence="3 4">
    <name type="scientific">Rubus argutus</name>
    <name type="common">Southern blackberry</name>
    <dbReference type="NCBI Taxonomy" id="59490"/>
    <lineage>
        <taxon>Eukaryota</taxon>
        <taxon>Viridiplantae</taxon>
        <taxon>Streptophyta</taxon>
        <taxon>Embryophyta</taxon>
        <taxon>Tracheophyta</taxon>
        <taxon>Spermatophyta</taxon>
        <taxon>Magnoliopsida</taxon>
        <taxon>eudicotyledons</taxon>
        <taxon>Gunneridae</taxon>
        <taxon>Pentapetalae</taxon>
        <taxon>rosids</taxon>
        <taxon>fabids</taxon>
        <taxon>Rosales</taxon>
        <taxon>Rosaceae</taxon>
        <taxon>Rosoideae</taxon>
        <taxon>Rosoideae incertae sedis</taxon>
        <taxon>Rubus</taxon>
    </lineage>
</organism>
<dbReference type="Pfam" id="PF26130">
    <property type="entry name" value="PB1-like"/>
    <property type="match status" value="1"/>
</dbReference>
<feature type="region of interest" description="Disordered" evidence="1">
    <location>
        <begin position="212"/>
        <end position="264"/>
    </location>
</feature>
<comment type="caution">
    <text evidence="3">The sequence shown here is derived from an EMBL/GenBank/DDBJ whole genome shotgun (WGS) entry which is preliminary data.</text>
</comment>
<protein>
    <recommendedName>
        <fullName evidence="2">PB1-like domain-containing protein</fullName>
    </recommendedName>
</protein>
<proteinExistence type="predicted"/>
<evidence type="ECO:0000313" key="4">
    <source>
        <dbReference type="Proteomes" id="UP001457282"/>
    </source>
</evidence>
<evidence type="ECO:0000259" key="2">
    <source>
        <dbReference type="Pfam" id="PF26130"/>
    </source>
</evidence>
<dbReference type="AlphaFoldDB" id="A0AAW1WTK0"/>
<feature type="compositionally biased region" description="Basic residues" evidence="1">
    <location>
        <begin position="250"/>
        <end position="264"/>
    </location>
</feature>
<evidence type="ECO:0000256" key="1">
    <source>
        <dbReference type="SAM" id="MobiDB-lite"/>
    </source>
</evidence>
<dbReference type="Proteomes" id="UP001457282">
    <property type="component" value="Unassembled WGS sequence"/>
</dbReference>
<reference evidence="3 4" key="1">
    <citation type="journal article" date="2023" name="G3 (Bethesda)">
        <title>A chromosome-length genome assembly and annotation of blackberry (Rubus argutus, cv. 'Hillquist').</title>
        <authorList>
            <person name="Bruna T."/>
            <person name="Aryal R."/>
            <person name="Dudchenko O."/>
            <person name="Sargent D.J."/>
            <person name="Mead D."/>
            <person name="Buti M."/>
            <person name="Cavallini A."/>
            <person name="Hytonen T."/>
            <person name="Andres J."/>
            <person name="Pham M."/>
            <person name="Weisz D."/>
            <person name="Mascagni F."/>
            <person name="Usai G."/>
            <person name="Natali L."/>
            <person name="Bassil N."/>
            <person name="Fernandez G.E."/>
            <person name="Lomsadze A."/>
            <person name="Armour M."/>
            <person name="Olukolu B."/>
            <person name="Poorten T."/>
            <person name="Britton C."/>
            <person name="Davik J."/>
            <person name="Ashrafi H."/>
            <person name="Aiden E.L."/>
            <person name="Borodovsky M."/>
            <person name="Worthington M."/>
        </authorList>
    </citation>
    <scope>NUCLEOTIDE SEQUENCE [LARGE SCALE GENOMIC DNA]</scope>
    <source>
        <strain evidence="3">PI 553951</strain>
    </source>
</reference>
<keyword evidence="4" id="KW-1185">Reference proteome</keyword>
<sequence length="294" mass="33552">MGSSLGTVGILHSTAWGVFNQAGEYVGGIVHWVDYHDVDKFSTWEIEEAATHLGYRIEDICFFFYHIQDGLVEVNSDIRALQCAQNQSASKISVVYLSHNALGNQQELDGIIEDVPVNETAVVTNEDGYEATISFDEEGIEYNLVDVNVEDNNEFAAIHDEDNWIDENFEYEVTSDEDNEDEDEVNDVDFIDEDYVQSDGEDFQVYMKSVVDESATDRHREPGEESSEYDDSDELRSLESSSTDSDGTIKKRPSRKKRTPKFKQYRREIDMRDPHFKLGIVRASFLAIGYFLKV</sequence>
<dbReference type="InterPro" id="IPR058594">
    <property type="entry name" value="PB1-like_dom_pln"/>
</dbReference>
<name>A0AAW1WTK0_RUBAR</name>